<name>A0ABU8EVE8_9GAMM</name>
<dbReference type="Pfam" id="PF00571">
    <property type="entry name" value="CBS"/>
    <property type="match status" value="1"/>
</dbReference>
<evidence type="ECO:0000259" key="2">
    <source>
        <dbReference type="PROSITE" id="PS51371"/>
    </source>
</evidence>
<feature type="domain" description="CBS" evidence="2">
    <location>
        <begin position="38"/>
        <end position="98"/>
    </location>
</feature>
<sequence length="196" mass="21606">MNQFTSFSTKPLLEGASLFAQVHVDTSVSLSSPASFVMHGFHLEPLQYIDIDTNLDDANRILEKTHMRTSFVVDGQNQLKGVISKARLASSYVLKIASKKGLTRAQLTIGDIMVRLEEIDTVSETTLANAKVGDVLKTMEKASYEYLLVTGANQNELRGYFDLIDIAKITGYSLNQAKSAKTFSQLVDSLVNHSEI</sequence>
<keyword evidence="4" id="KW-1185">Reference proteome</keyword>
<reference evidence="3 4" key="1">
    <citation type="submission" date="2023-12" db="EMBL/GenBank/DDBJ databases">
        <title>Friends and Foes: Symbiotic and Algicidal bacterial influence on Karenia brevis blooms.</title>
        <authorList>
            <person name="Fei C."/>
            <person name="Mohamed A.R."/>
            <person name="Booker A."/>
            <person name="Arshad M."/>
            <person name="Klass S."/>
            <person name="Ahn S."/>
            <person name="Gilbert P.M."/>
            <person name="Heil C.A."/>
            <person name="Martinez J.M."/>
            <person name="Amin S.A."/>
        </authorList>
    </citation>
    <scope>NUCLEOTIDE SEQUENCE [LARGE SCALE GENOMIC DNA]</scope>
    <source>
        <strain evidence="3 4">CE15</strain>
    </source>
</reference>
<dbReference type="Gene3D" id="3.10.580.10">
    <property type="entry name" value="CBS-domain"/>
    <property type="match status" value="1"/>
</dbReference>
<accession>A0ABU8EVE8</accession>
<comment type="caution">
    <text evidence="3">The sequence shown here is derived from an EMBL/GenBank/DDBJ whole genome shotgun (WGS) entry which is preliminary data.</text>
</comment>
<dbReference type="InterPro" id="IPR000644">
    <property type="entry name" value="CBS_dom"/>
</dbReference>
<feature type="domain" description="CBS" evidence="2">
    <location>
        <begin position="113"/>
        <end position="179"/>
    </location>
</feature>
<keyword evidence="1" id="KW-0129">CBS domain</keyword>
<proteinExistence type="predicted"/>
<evidence type="ECO:0000313" key="3">
    <source>
        <dbReference type="EMBL" id="MEI4550908.1"/>
    </source>
</evidence>
<dbReference type="RefSeq" id="WP_138633548.1">
    <property type="nucleotide sequence ID" value="NZ_JBAWKS010000002.1"/>
</dbReference>
<dbReference type="SUPFAM" id="SSF54631">
    <property type="entry name" value="CBS-domain pair"/>
    <property type="match status" value="1"/>
</dbReference>
<dbReference type="InterPro" id="IPR046342">
    <property type="entry name" value="CBS_dom_sf"/>
</dbReference>
<dbReference type="PROSITE" id="PS51371">
    <property type="entry name" value="CBS"/>
    <property type="match status" value="2"/>
</dbReference>
<organism evidence="3 4">
    <name type="scientific">Pseudoalteromonas spongiae</name>
    <dbReference type="NCBI Taxonomy" id="298657"/>
    <lineage>
        <taxon>Bacteria</taxon>
        <taxon>Pseudomonadati</taxon>
        <taxon>Pseudomonadota</taxon>
        <taxon>Gammaproteobacteria</taxon>
        <taxon>Alteromonadales</taxon>
        <taxon>Pseudoalteromonadaceae</taxon>
        <taxon>Pseudoalteromonas</taxon>
    </lineage>
</organism>
<evidence type="ECO:0000313" key="4">
    <source>
        <dbReference type="Proteomes" id="UP001382455"/>
    </source>
</evidence>
<dbReference type="EMBL" id="JBAWKS010000002">
    <property type="protein sequence ID" value="MEI4550908.1"/>
    <property type="molecule type" value="Genomic_DNA"/>
</dbReference>
<dbReference type="Proteomes" id="UP001382455">
    <property type="component" value="Unassembled WGS sequence"/>
</dbReference>
<protein>
    <submittedName>
        <fullName evidence="3">CBS domain-containing protein</fullName>
    </submittedName>
</protein>
<gene>
    <name evidence="3" type="ORF">WAE96_14655</name>
</gene>
<evidence type="ECO:0000256" key="1">
    <source>
        <dbReference type="PROSITE-ProRule" id="PRU00703"/>
    </source>
</evidence>